<sequence length="55" mass="5710">TCADLLRAVGATTDEVGGILGHTPAGAKATSIYGGTQPLDRPRELLAKVREHIPD</sequence>
<protein>
    <recommendedName>
        <fullName evidence="3">Integrase</fullName>
    </recommendedName>
</protein>
<evidence type="ECO:0000313" key="1">
    <source>
        <dbReference type="EMBL" id="EGH30569.1"/>
    </source>
</evidence>
<reference evidence="1 2" key="1">
    <citation type="journal article" date="2011" name="PLoS Pathog.">
        <title>Dynamic evolution of pathogenicity revealed by sequencing and comparative genomics of 19 Pseudomonas syringae isolates.</title>
        <authorList>
            <person name="Baltrus D.A."/>
            <person name="Nishimura M.T."/>
            <person name="Romanchuk A."/>
            <person name="Chang J.H."/>
            <person name="Mukhtar M.S."/>
            <person name="Cherkis K."/>
            <person name="Roach J."/>
            <person name="Grant S.R."/>
            <person name="Jones C.D."/>
            <person name="Dangl J.L."/>
        </authorList>
    </citation>
    <scope>NUCLEOTIDE SEQUENCE [LARGE SCALE GENOMIC DNA]</scope>
    <source>
        <strain evidence="2">M301072PT</strain>
    </source>
</reference>
<evidence type="ECO:0008006" key="3">
    <source>
        <dbReference type="Google" id="ProtNLM"/>
    </source>
</evidence>
<dbReference type="HOGENOM" id="CLU_3019133_0_0_6"/>
<dbReference type="Proteomes" id="UP000004471">
    <property type="component" value="Unassembled WGS sequence"/>
</dbReference>
<name>F3FK33_PSESX</name>
<evidence type="ECO:0000313" key="2">
    <source>
        <dbReference type="Proteomes" id="UP000004471"/>
    </source>
</evidence>
<proteinExistence type="predicted"/>
<dbReference type="AlphaFoldDB" id="F3FK33"/>
<gene>
    <name evidence="1" type="ORF">PSYJA_16936</name>
</gene>
<comment type="caution">
    <text evidence="1">The sequence shown here is derived from an EMBL/GenBank/DDBJ whole genome shotgun (WGS) entry which is preliminary data.</text>
</comment>
<dbReference type="EMBL" id="AEAH01000791">
    <property type="protein sequence ID" value="EGH30569.1"/>
    <property type="molecule type" value="Genomic_DNA"/>
</dbReference>
<accession>F3FK33</accession>
<feature type="non-terminal residue" evidence="1">
    <location>
        <position position="1"/>
    </location>
</feature>
<organism evidence="1 2">
    <name type="scientific">Pseudomonas syringae pv. japonica str. M301072</name>
    <dbReference type="NCBI Taxonomy" id="629262"/>
    <lineage>
        <taxon>Bacteria</taxon>
        <taxon>Pseudomonadati</taxon>
        <taxon>Pseudomonadota</taxon>
        <taxon>Gammaproteobacteria</taxon>
        <taxon>Pseudomonadales</taxon>
        <taxon>Pseudomonadaceae</taxon>
        <taxon>Pseudomonas</taxon>
        <taxon>Pseudomonas syringae</taxon>
    </lineage>
</organism>